<dbReference type="PANTHER" id="PTHR42850:SF2">
    <property type="entry name" value="BLL5683 PROTEIN"/>
    <property type="match status" value="1"/>
</dbReference>
<dbReference type="Gene3D" id="3.60.21.10">
    <property type="match status" value="1"/>
</dbReference>
<feature type="domain" description="Calcineurin-like phosphoesterase" evidence="2">
    <location>
        <begin position="1"/>
        <end position="217"/>
    </location>
</feature>
<name>A0ABT7JH74_9DEIO</name>
<dbReference type="RefSeq" id="WP_285521598.1">
    <property type="nucleotide sequence ID" value="NZ_JASNGB010000018.1"/>
</dbReference>
<dbReference type="InterPro" id="IPR024654">
    <property type="entry name" value="Calcineurin-like_PHP_lpxH"/>
</dbReference>
<dbReference type="Pfam" id="PF12850">
    <property type="entry name" value="Metallophos_2"/>
    <property type="match status" value="1"/>
</dbReference>
<dbReference type="Proteomes" id="UP001302059">
    <property type="component" value="Unassembled WGS sequence"/>
</dbReference>
<dbReference type="InterPro" id="IPR011152">
    <property type="entry name" value="Pesterase_MJ0912"/>
</dbReference>
<dbReference type="EMBL" id="JASNGB010000018">
    <property type="protein sequence ID" value="MDL2343313.1"/>
    <property type="molecule type" value="Genomic_DNA"/>
</dbReference>
<dbReference type="InterPro" id="IPR050126">
    <property type="entry name" value="Ap4A_hydrolase"/>
</dbReference>
<evidence type="ECO:0000313" key="3">
    <source>
        <dbReference type="EMBL" id="MDL2343313.1"/>
    </source>
</evidence>
<proteinExistence type="inferred from homology"/>
<accession>A0ABT7JH74</accession>
<keyword evidence="4" id="KW-1185">Reference proteome</keyword>
<dbReference type="SUPFAM" id="SSF56300">
    <property type="entry name" value="Metallo-dependent phosphatases"/>
    <property type="match status" value="1"/>
</dbReference>
<dbReference type="PIRSF" id="PIRSF000883">
    <property type="entry name" value="Pesterase_MJ0912"/>
    <property type="match status" value="1"/>
</dbReference>
<evidence type="ECO:0000256" key="1">
    <source>
        <dbReference type="ARBA" id="ARBA00008950"/>
    </source>
</evidence>
<protein>
    <submittedName>
        <fullName evidence="3">Metallophosphoesterase family protein</fullName>
    </submittedName>
</protein>
<comment type="caution">
    <text evidence="3">The sequence shown here is derived from an EMBL/GenBank/DDBJ whole genome shotgun (WGS) entry which is preliminary data.</text>
</comment>
<evidence type="ECO:0000259" key="2">
    <source>
        <dbReference type="Pfam" id="PF12850"/>
    </source>
</evidence>
<evidence type="ECO:0000313" key="4">
    <source>
        <dbReference type="Proteomes" id="UP001302059"/>
    </source>
</evidence>
<dbReference type="InterPro" id="IPR029052">
    <property type="entry name" value="Metallo-depent_PP-like"/>
</dbReference>
<comment type="similarity">
    <text evidence="1">Belongs to the metallophosphoesterase superfamily. YfcE family.</text>
</comment>
<reference evidence="3 4" key="1">
    <citation type="submission" date="2023-05" db="EMBL/GenBank/DDBJ databases">
        <authorList>
            <person name="Gao F."/>
        </authorList>
    </citation>
    <scope>NUCLEOTIDE SEQUENCE [LARGE SCALE GENOMIC DNA]</scope>
    <source>
        <strain evidence="3 4">MIMF12</strain>
    </source>
</reference>
<organism evidence="3 4">
    <name type="scientific">Deinococcus rhizophilus</name>
    <dbReference type="NCBI Taxonomy" id="3049544"/>
    <lineage>
        <taxon>Bacteria</taxon>
        <taxon>Thermotogati</taxon>
        <taxon>Deinococcota</taxon>
        <taxon>Deinococci</taxon>
        <taxon>Deinococcales</taxon>
        <taxon>Deinococcaceae</taxon>
        <taxon>Deinococcus</taxon>
    </lineage>
</organism>
<dbReference type="PANTHER" id="PTHR42850">
    <property type="entry name" value="METALLOPHOSPHOESTERASE"/>
    <property type="match status" value="1"/>
</dbReference>
<gene>
    <name evidence="3" type="ORF">QOL99_04015</name>
</gene>
<sequence length="254" mass="26826">MRLLVLSDIHANAPALEAVLADAARRGYDRAVMLGDALGYGAFPAEVLALLREMDATCIRGNHEQMLLDLHAQGGEWLPGGGHGVVGTALVWQLGRLSTADLGWVARWPDGLEDPEVGALFRHGTPLSLDTYTDSVTAARDAFGGWSGRLAFVGHTHLPGAYVALHAPVGEWVKFQSLSGGGGYPLPPGIRALLNPGSVGQPRDGDPRASYGLFDTARQTFEVVRVPYPVEAAQTAILEAGLPPVLAARLALGR</sequence>